<organism evidence="2 3">
    <name type="scientific">Glomus cerebriforme</name>
    <dbReference type="NCBI Taxonomy" id="658196"/>
    <lineage>
        <taxon>Eukaryota</taxon>
        <taxon>Fungi</taxon>
        <taxon>Fungi incertae sedis</taxon>
        <taxon>Mucoromycota</taxon>
        <taxon>Glomeromycotina</taxon>
        <taxon>Glomeromycetes</taxon>
        <taxon>Glomerales</taxon>
        <taxon>Glomeraceae</taxon>
        <taxon>Glomus</taxon>
    </lineage>
</organism>
<dbReference type="EMBL" id="QKYT01000110">
    <property type="protein sequence ID" value="RIA93147.1"/>
    <property type="molecule type" value="Genomic_DNA"/>
</dbReference>
<evidence type="ECO:0000256" key="1">
    <source>
        <dbReference type="SAM" id="MobiDB-lite"/>
    </source>
</evidence>
<keyword evidence="3" id="KW-1185">Reference proteome</keyword>
<feature type="region of interest" description="Disordered" evidence="1">
    <location>
        <begin position="57"/>
        <end position="99"/>
    </location>
</feature>
<dbReference type="AlphaFoldDB" id="A0A397TA66"/>
<feature type="compositionally biased region" description="Low complexity" evidence="1">
    <location>
        <begin position="87"/>
        <end position="99"/>
    </location>
</feature>
<sequence length="273" mass="32225">MKNSYPLDKLILLLKNLHQLIHLKLNSQNSNNYLMDQFKMFHTPTLSRYISITSNQNSTLNTSTQDDTSTISNQDITSNTSDQDANSTPSDTSDQDTDPITQLTNQFVHDLRLNNSMSNLTNSNRRFNRLDHMRFTRLISTSSNQNNLPNYDNSFKEFSQILPHSLKILEINFDIPERYLKILLQEPQLNFQCIKLYRQHYMEQLFEIFIDYQKRRKCFLELGLGRCGGIYFENHIKVAKKHFKVSTNINIDDLFYDVPIKNSPWSQKRYTEY</sequence>
<feature type="compositionally biased region" description="Polar residues" evidence="1">
    <location>
        <begin position="66"/>
        <end position="86"/>
    </location>
</feature>
<dbReference type="Proteomes" id="UP000265703">
    <property type="component" value="Unassembled WGS sequence"/>
</dbReference>
<protein>
    <submittedName>
        <fullName evidence="2">Uncharacterized protein</fullName>
    </submittedName>
</protein>
<accession>A0A397TA66</accession>
<name>A0A397TA66_9GLOM</name>
<gene>
    <name evidence="2" type="ORF">C1645_763156</name>
</gene>
<reference evidence="2 3" key="1">
    <citation type="submission" date="2018-06" db="EMBL/GenBank/DDBJ databases">
        <title>Comparative genomics reveals the genomic features of Rhizophagus irregularis, R. cerebriforme, R. diaphanum and Gigaspora rosea, and their symbiotic lifestyle signature.</title>
        <authorList>
            <person name="Morin E."/>
            <person name="San Clemente H."/>
            <person name="Chen E.C.H."/>
            <person name="De La Providencia I."/>
            <person name="Hainaut M."/>
            <person name="Kuo A."/>
            <person name="Kohler A."/>
            <person name="Murat C."/>
            <person name="Tang N."/>
            <person name="Roy S."/>
            <person name="Loubradou J."/>
            <person name="Henrissat B."/>
            <person name="Grigoriev I.V."/>
            <person name="Corradi N."/>
            <person name="Roux C."/>
            <person name="Martin F.M."/>
        </authorList>
    </citation>
    <scope>NUCLEOTIDE SEQUENCE [LARGE SCALE GENOMIC DNA]</scope>
    <source>
        <strain evidence="2 3">DAOM 227022</strain>
    </source>
</reference>
<evidence type="ECO:0000313" key="2">
    <source>
        <dbReference type="EMBL" id="RIA93147.1"/>
    </source>
</evidence>
<comment type="caution">
    <text evidence="2">The sequence shown here is derived from an EMBL/GenBank/DDBJ whole genome shotgun (WGS) entry which is preliminary data.</text>
</comment>
<proteinExistence type="predicted"/>
<evidence type="ECO:0000313" key="3">
    <source>
        <dbReference type="Proteomes" id="UP000265703"/>
    </source>
</evidence>
<dbReference type="OrthoDB" id="10456217at2759"/>